<feature type="compositionally biased region" description="Low complexity" evidence="1">
    <location>
        <begin position="1"/>
        <end position="18"/>
    </location>
</feature>
<feature type="region of interest" description="Disordered" evidence="1">
    <location>
        <begin position="1"/>
        <end position="45"/>
    </location>
</feature>
<evidence type="ECO:0000313" key="2">
    <source>
        <dbReference type="EMBL" id="CAG7896428.1"/>
    </source>
</evidence>
<proteinExistence type="predicted"/>
<dbReference type="EMBL" id="LS974624">
    <property type="protein sequence ID" value="CAG7896428.1"/>
    <property type="molecule type" value="Genomic_DNA"/>
</dbReference>
<evidence type="ECO:0000256" key="1">
    <source>
        <dbReference type="SAM" id="MobiDB-lite"/>
    </source>
</evidence>
<name>A0A3P6BIH4_BRACM</name>
<sequence length="142" mass="15337">MNSSPDPRDPSSQQDSNDFSIPMESEPEIKQTDDKSDGDSSDAEPATYFRNLSLKYFASEPLRMPASATAKASVMGYADLLPANVHVGPVELDALKKTSVMIFLQKTSILSASSFLKGQSRFVLSQTLGSCILSLTIVIMLA</sequence>
<dbReference type="AlphaFoldDB" id="A0A3P6BIH4"/>
<organism evidence="3">
    <name type="scientific">Brassica campestris</name>
    <name type="common">Field mustard</name>
    <dbReference type="NCBI Taxonomy" id="3711"/>
    <lineage>
        <taxon>Eukaryota</taxon>
        <taxon>Viridiplantae</taxon>
        <taxon>Streptophyta</taxon>
        <taxon>Embryophyta</taxon>
        <taxon>Tracheophyta</taxon>
        <taxon>Spermatophyta</taxon>
        <taxon>Magnoliopsida</taxon>
        <taxon>eudicotyledons</taxon>
        <taxon>Gunneridae</taxon>
        <taxon>Pentapetalae</taxon>
        <taxon>rosids</taxon>
        <taxon>malvids</taxon>
        <taxon>Brassicales</taxon>
        <taxon>Brassicaceae</taxon>
        <taxon>Brassiceae</taxon>
        <taxon>Brassica</taxon>
    </lineage>
</organism>
<dbReference type="Gramene" id="A08p00940.2_BraZ1">
    <property type="protein sequence ID" value="A08p00940.2_BraZ1.CDS"/>
    <property type="gene ID" value="A08g00940.2_BraZ1"/>
</dbReference>
<accession>A0A3P6BIH4</accession>
<gene>
    <name evidence="3" type="ORF">BRAA08T32145Z</name>
    <name evidence="2" type="ORF">BRAPAZ1V2_A08P00940.2</name>
</gene>
<evidence type="ECO:0000313" key="3">
    <source>
        <dbReference type="EMBL" id="VDD02668.1"/>
    </source>
</evidence>
<reference evidence="3" key="1">
    <citation type="submission" date="2018-11" db="EMBL/GenBank/DDBJ databases">
        <authorList>
            <consortium name="Genoscope - CEA"/>
            <person name="William W."/>
        </authorList>
    </citation>
    <scope>NUCLEOTIDE SEQUENCE</scope>
</reference>
<feature type="compositionally biased region" description="Basic and acidic residues" evidence="1">
    <location>
        <begin position="27"/>
        <end position="38"/>
    </location>
</feature>
<dbReference type="Proteomes" id="UP000694005">
    <property type="component" value="Chromosome A08"/>
</dbReference>
<protein>
    <submittedName>
        <fullName evidence="2">Uncharacterized protein</fullName>
    </submittedName>
</protein>
<dbReference type="EMBL" id="LR031575">
    <property type="protein sequence ID" value="VDD02668.1"/>
    <property type="molecule type" value="Genomic_DNA"/>
</dbReference>